<evidence type="ECO:0000313" key="1">
    <source>
        <dbReference type="EMBL" id="CAD6527533.1"/>
    </source>
</evidence>
<keyword evidence="2" id="KW-1185">Reference proteome</keyword>
<evidence type="ECO:0000313" key="2">
    <source>
        <dbReference type="Proteomes" id="UP000656319"/>
    </source>
</evidence>
<protein>
    <submittedName>
        <fullName evidence="1">Uncharacterized protein</fullName>
    </submittedName>
</protein>
<dbReference type="EMBL" id="CAJHCQ010000004">
    <property type="protein sequence ID" value="CAD6527533.1"/>
    <property type="molecule type" value="Genomic_DNA"/>
</dbReference>
<gene>
    <name evidence="1" type="ORF">LMG27952_02042</name>
</gene>
<name>A0ABM8NIG2_9BURK</name>
<reference evidence="1 2" key="1">
    <citation type="submission" date="2020-10" db="EMBL/GenBank/DDBJ databases">
        <authorList>
            <person name="Peeters C."/>
        </authorList>
    </citation>
    <scope>NUCLEOTIDE SEQUENCE [LARGE SCALE GENOMIC DNA]</scope>
    <source>
        <strain evidence="1 2">LMG 27952</strain>
    </source>
</reference>
<accession>A0ABM8NIG2</accession>
<organism evidence="1 2">
    <name type="scientific">Paraburkholderia hiiakae</name>
    <dbReference type="NCBI Taxonomy" id="1081782"/>
    <lineage>
        <taxon>Bacteria</taxon>
        <taxon>Pseudomonadati</taxon>
        <taxon>Pseudomonadota</taxon>
        <taxon>Betaproteobacteria</taxon>
        <taxon>Burkholderiales</taxon>
        <taxon>Burkholderiaceae</taxon>
        <taxon>Paraburkholderia</taxon>
    </lineage>
</organism>
<dbReference type="Proteomes" id="UP000656319">
    <property type="component" value="Unassembled WGS sequence"/>
</dbReference>
<sequence length="50" mass="4794">MKRTGAPAPGSPCVTLITLVTPPRSEAVAVQDCDGFALSAAGGGAAGVQP</sequence>
<comment type="caution">
    <text evidence="1">The sequence shown here is derived from an EMBL/GenBank/DDBJ whole genome shotgun (WGS) entry which is preliminary data.</text>
</comment>
<proteinExistence type="predicted"/>